<dbReference type="RefSeq" id="WP_308126986.1">
    <property type="nucleotide sequence ID" value="NZ_JAHKRM010000007.1"/>
</dbReference>
<name>A0ABW4GM46_9ACTN</name>
<dbReference type="Proteomes" id="UP001597097">
    <property type="component" value="Unassembled WGS sequence"/>
</dbReference>
<dbReference type="Pfam" id="PF01966">
    <property type="entry name" value="HD"/>
    <property type="match status" value="1"/>
</dbReference>
<dbReference type="Gene3D" id="1.10.3210.10">
    <property type="entry name" value="Hypothetical protein af1432"/>
    <property type="match status" value="1"/>
</dbReference>
<accession>A0ABW4GM46</accession>
<dbReference type="InterPro" id="IPR006674">
    <property type="entry name" value="HD_domain"/>
</dbReference>
<sequence>MTSASLRHALTDPGDPPLRTLPPRVAVLLESLDAPPRLAAHLRAVHEVACEILGWLDAQHATVRIDREAVLFGAASHDIGKTLHLDELAGPGSAHEADGYELLRSHGVEERLARFARTHAPWTAPDTDFADHFVSLADKIWKAKRVVDLEQLIVDRLAAASGRPPWQVFMELDEFITRVANDADSRLAFQSAYPIKP</sequence>
<comment type="caution">
    <text evidence="2">The sequence shown here is derived from an EMBL/GenBank/DDBJ whole genome shotgun (WGS) entry which is preliminary data.</text>
</comment>
<feature type="domain" description="HD" evidence="1">
    <location>
        <begin position="40"/>
        <end position="139"/>
    </location>
</feature>
<evidence type="ECO:0000313" key="2">
    <source>
        <dbReference type="EMBL" id="MFD1543358.1"/>
    </source>
</evidence>
<gene>
    <name evidence="2" type="ORF">ACFSJ0_40375</name>
</gene>
<organism evidence="2 3">
    <name type="scientific">Nonomuraea guangzhouensis</name>
    <dbReference type="NCBI Taxonomy" id="1291555"/>
    <lineage>
        <taxon>Bacteria</taxon>
        <taxon>Bacillati</taxon>
        <taxon>Actinomycetota</taxon>
        <taxon>Actinomycetes</taxon>
        <taxon>Streptosporangiales</taxon>
        <taxon>Streptosporangiaceae</taxon>
        <taxon>Nonomuraea</taxon>
    </lineage>
</organism>
<dbReference type="EMBL" id="JBHUCM010000038">
    <property type="protein sequence ID" value="MFD1543358.1"/>
    <property type="molecule type" value="Genomic_DNA"/>
</dbReference>
<reference evidence="3" key="1">
    <citation type="journal article" date="2019" name="Int. J. Syst. Evol. Microbiol.">
        <title>The Global Catalogue of Microorganisms (GCM) 10K type strain sequencing project: providing services to taxonomists for standard genome sequencing and annotation.</title>
        <authorList>
            <consortium name="The Broad Institute Genomics Platform"/>
            <consortium name="The Broad Institute Genome Sequencing Center for Infectious Disease"/>
            <person name="Wu L."/>
            <person name="Ma J."/>
        </authorList>
    </citation>
    <scope>NUCLEOTIDE SEQUENCE [LARGE SCALE GENOMIC DNA]</scope>
    <source>
        <strain evidence="3">CGMCC 1.15399</strain>
    </source>
</reference>
<evidence type="ECO:0000259" key="1">
    <source>
        <dbReference type="Pfam" id="PF01966"/>
    </source>
</evidence>
<dbReference type="SUPFAM" id="SSF109604">
    <property type="entry name" value="HD-domain/PDEase-like"/>
    <property type="match status" value="1"/>
</dbReference>
<evidence type="ECO:0000313" key="3">
    <source>
        <dbReference type="Proteomes" id="UP001597097"/>
    </source>
</evidence>
<keyword evidence="3" id="KW-1185">Reference proteome</keyword>
<proteinExistence type="predicted"/>
<protein>
    <submittedName>
        <fullName evidence="2">HD domain-containing protein</fullName>
    </submittedName>
</protein>